<organism evidence="2 3">
    <name type="scientific">Dorcoceras hygrometricum</name>
    <dbReference type="NCBI Taxonomy" id="472368"/>
    <lineage>
        <taxon>Eukaryota</taxon>
        <taxon>Viridiplantae</taxon>
        <taxon>Streptophyta</taxon>
        <taxon>Embryophyta</taxon>
        <taxon>Tracheophyta</taxon>
        <taxon>Spermatophyta</taxon>
        <taxon>Magnoliopsida</taxon>
        <taxon>eudicotyledons</taxon>
        <taxon>Gunneridae</taxon>
        <taxon>Pentapetalae</taxon>
        <taxon>asterids</taxon>
        <taxon>lamiids</taxon>
        <taxon>Lamiales</taxon>
        <taxon>Gesneriaceae</taxon>
        <taxon>Didymocarpoideae</taxon>
        <taxon>Trichosporeae</taxon>
        <taxon>Loxocarpinae</taxon>
        <taxon>Dorcoceras</taxon>
    </lineage>
</organism>
<keyword evidence="3" id="KW-1185">Reference proteome</keyword>
<dbReference type="EMBL" id="KV016244">
    <property type="protein sequence ID" value="KZV19955.1"/>
    <property type="molecule type" value="Genomic_DNA"/>
</dbReference>
<accession>A0A2Z7ADZ6</accession>
<feature type="compositionally biased region" description="Low complexity" evidence="1">
    <location>
        <begin position="130"/>
        <end position="143"/>
    </location>
</feature>
<gene>
    <name evidence="2" type="ORF">F511_25701</name>
</gene>
<evidence type="ECO:0000313" key="3">
    <source>
        <dbReference type="Proteomes" id="UP000250235"/>
    </source>
</evidence>
<proteinExistence type="predicted"/>
<name>A0A2Z7ADZ6_9LAMI</name>
<sequence length="149" mass="15921">MSPLLPFQEGFTRRFDGYRPSANTQSPSLAQACVAANFGERCRLDEVWIVEIGARVQRFCFAIPDVNAGQRNCSGATLRPADRVVMPEKSNAIIGVVTIGFECLPPSCDGLTDPDDHGPMISTGRFDVRGSSGNQAGQSGGSADRSPFP</sequence>
<reference evidence="2 3" key="1">
    <citation type="journal article" date="2015" name="Proc. Natl. Acad. Sci. U.S.A.">
        <title>The resurrection genome of Boea hygrometrica: A blueprint for survival of dehydration.</title>
        <authorList>
            <person name="Xiao L."/>
            <person name="Yang G."/>
            <person name="Zhang L."/>
            <person name="Yang X."/>
            <person name="Zhao S."/>
            <person name="Ji Z."/>
            <person name="Zhou Q."/>
            <person name="Hu M."/>
            <person name="Wang Y."/>
            <person name="Chen M."/>
            <person name="Xu Y."/>
            <person name="Jin H."/>
            <person name="Xiao X."/>
            <person name="Hu G."/>
            <person name="Bao F."/>
            <person name="Hu Y."/>
            <person name="Wan P."/>
            <person name="Li L."/>
            <person name="Deng X."/>
            <person name="Kuang T."/>
            <person name="Xiang C."/>
            <person name="Zhu J.K."/>
            <person name="Oliver M.J."/>
            <person name="He Y."/>
        </authorList>
    </citation>
    <scope>NUCLEOTIDE SEQUENCE [LARGE SCALE GENOMIC DNA]</scope>
    <source>
        <strain evidence="3">cv. XS01</strain>
    </source>
</reference>
<protein>
    <submittedName>
        <fullName evidence="2">ArfGap/RecO-like zinc finger domain-containing protein</fullName>
    </submittedName>
</protein>
<evidence type="ECO:0000313" key="2">
    <source>
        <dbReference type="EMBL" id="KZV19955.1"/>
    </source>
</evidence>
<evidence type="ECO:0000256" key="1">
    <source>
        <dbReference type="SAM" id="MobiDB-lite"/>
    </source>
</evidence>
<dbReference type="AlphaFoldDB" id="A0A2Z7ADZ6"/>
<feature type="region of interest" description="Disordered" evidence="1">
    <location>
        <begin position="112"/>
        <end position="149"/>
    </location>
</feature>
<dbReference type="Proteomes" id="UP000250235">
    <property type="component" value="Unassembled WGS sequence"/>
</dbReference>